<evidence type="ECO:0000313" key="2">
    <source>
        <dbReference type="EMBL" id="PWT29037.1"/>
    </source>
</evidence>
<evidence type="ECO:0000313" key="5">
    <source>
        <dbReference type="Proteomes" id="UP000245488"/>
    </source>
</evidence>
<reference evidence="2 5" key="2">
    <citation type="submission" date="2017-09" db="EMBL/GenBank/DDBJ databases">
        <title>High-quality draft genome sequence of Butyrivibrio fibrisolvens INBov1, isolated from cow rumen.</title>
        <authorList>
            <person name="Rodriguez Hernaez J."/>
            <person name="Rivarola M."/>
            <person name="Paniego N."/>
            <person name="Cravero S."/>
            <person name="Ceron Cucchi M."/>
            <person name="Martinez M.C."/>
        </authorList>
    </citation>
    <scope>NUCLEOTIDE SEQUENCE [LARGE SCALE GENOMIC DNA]</scope>
    <source>
        <strain evidence="2 5">INBov1</strain>
    </source>
</reference>
<dbReference type="eggNOG" id="COG2738">
    <property type="taxonomic scope" value="Bacteria"/>
</dbReference>
<evidence type="ECO:0000313" key="4">
    <source>
        <dbReference type="Proteomes" id="UP000182584"/>
    </source>
</evidence>
<gene>
    <name evidence="2" type="ORF">CPT75_18885</name>
    <name evidence="3" type="ORF">SAMN04487884_11510</name>
</gene>
<feature type="transmembrane region" description="Helical" evidence="1">
    <location>
        <begin position="132"/>
        <end position="165"/>
    </location>
</feature>
<dbReference type="OrthoDB" id="9784298at2"/>
<dbReference type="EMBL" id="FOGJ01000015">
    <property type="protein sequence ID" value="SER96797.1"/>
    <property type="molecule type" value="Genomic_DNA"/>
</dbReference>
<evidence type="ECO:0000313" key="3">
    <source>
        <dbReference type="EMBL" id="SER96797.1"/>
    </source>
</evidence>
<dbReference type="PANTHER" id="PTHR36434">
    <property type="entry name" value="MEMBRANE PROTEASE YUGP-RELATED"/>
    <property type="match status" value="1"/>
</dbReference>
<dbReference type="Pfam" id="PF04298">
    <property type="entry name" value="Zn_peptidase_2"/>
    <property type="match status" value="1"/>
</dbReference>
<dbReference type="PANTHER" id="PTHR36434:SF1">
    <property type="entry name" value="MEMBRANE PROTEASE YUGP-RELATED"/>
    <property type="match status" value="1"/>
</dbReference>
<dbReference type="InterPro" id="IPR007395">
    <property type="entry name" value="Zn_peptidase_2"/>
</dbReference>
<keyword evidence="1" id="KW-0812">Transmembrane</keyword>
<protein>
    <submittedName>
        <fullName evidence="2">Peptidase</fullName>
    </submittedName>
</protein>
<dbReference type="EMBL" id="NXNG01000001">
    <property type="protein sequence ID" value="PWT29037.1"/>
    <property type="molecule type" value="Genomic_DNA"/>
</dbReference>
<organism evidence="3 4">
    <name type="scientific">Butyrivibrio fibrisolvens</name>
    <dbReference type="NCBI Taxonomy" id="831"/>
    <lineage>
        <taxon>Bacteria</taxon>
        <taxon>Bacillati</taxon>
        <taxon>Bacillota</taxon>
        <taxon>Clostridia</taxon>
        <taxon>Lachnospirales</taxon>
        <taxon>Lachnospiraceae</taxon>
        <taxon>Butyrivibrio</taxon>
    </lineage>
</organism>
<dbReference type="Proteomes" id="UP000245488">
    <property type="component" value="Chromosome"/>
</dbReference>
<accession>A0A1H9TIE7</accession>
<sequence>MGYYYFDWTYILVIAGALLSLLASWNVKSSYNRYARIANMRGLTGAEAARRILEANNVMNVQVQHVRGELTDHYDPRTQTVNLSDSVYNSTSVAALGVAAHECGHVMQHETGYVPLQIRTALVPAANIGSRFGIYIVILGLILAFEPLTTIGIWVFSLAVLFQIVTLPVEFDASRRALSMLEGYGMMGQEEVGGARKVLTAAALTYVAAAAASVMSLVRLLILRDNRRR</sequence>
<feature type="transmembrane region" description="Helical" evidence="1">
    <location>
        <begin position="198"/>
        <end position="222"/>
    </location>
</feature>
<keyword evidence="1" id="KW-0472">Membrane</keyword>
<proteinExistence type="predicted"/>
<reference evidence="3 4" key="1">
    <citation type="submission" date="2016-10" db="EMBL/GenBank/DDBJ databases">
        <authorList>
            <person name="de Groot N.N."/>
        </authorList>
    </citation>
    <scope>NUCLEOTIDE SEQUENCE [LARGE SCALE GENOMIC DNA]</scope>
    <source>
        <strain evidence="3 4">AR40</strain>
    </source>
</reference>
<name>A0A1H9TIE7_BUTFI</name>
<dbReference type="RefSeq" id="WP_022755448.1">
    <property type="nucleotide sequence ID" value="NZ_CM009896.1"/>
</dbReference>
<keyword evidence="1" id="KW-1133">Transmembrane helix</keyword>
<dbReference type="Proteomes" id="UP000182584">
    <property type="component" value="Unassembled WGS sequence"/>
</dbReference>
<keyword evidence="5" id="KW-1185">Reference proteome</keyword>
<feature type="transmembrane region" description="Helical" evidence="1">
    <location>
        <begin position="6"/>
        <end position="27"/>
    </location>
</feature>
<evidence type="ECO:0000256" key="1">
    <source>
        <dbReference type="SAM" id="Phobius"/>
    </source>
</evidence>
<dbReference type="AlphaFoldDB" id="A0A1H9TIE7"/>